<reference evidence="9 10" key="1">
    <citation type="submission" date="2024-05" db="EMBL/GenBank/DDBJ databases">
        <title>Culex pipiens pipiens assembly and annotation.</title>
        <authorList>
            <person name="Alout H."/>
            <person name="Durand T."/>
        </authorList>
    </citation>
    <scope>NUCLEOTIDE SEQUENCE [LARGE SCALE GENOMIC DNA]</scope>
    <source>
        <strain evidence="9">HA-2024</strain>
        <tissue evidence="9">Whole body</tissue>
    </source>
</reference>
<dbReference type="GO" id="GO:0006811">
    <property type="term" value="P:monoatomic ion transport"/>
    <property type="evidence" value="ECO:0007669"/>
    <property type="project" value="UniProtKB-KW"/>
</dbReference>
<dbReference type="Gene3D" id="6.10.250.1620">
    <property type="match status" value="1"/>
</dbReference>
<dbReference type="SUPFAM" id="SSF160527">
    <property type="entry name" value="V-type ATPase subunit E-like"/>
    <property type="match status" value="1"/>
</dbReference>
<accession>A0ABD1D422</accession>
<dbReference type="PANTHER" id="PTHR45715">
    <property type="entry name" value="ATPASE H+-TRANSPORTING V1 SUBUNIT E1A-RELATED"/>
    <property type="match status" value="1"/>
</dbReference>
<dbReference type="Proteomes" id="UP001562425">
    <property type="component" value="Unassembled WGS sequence"/>
</dbReference>
<evidence type="ECO:0000256" key="1">
    <source>
        <dbReference type="ARBA" id="ARBA00005901"/>
    </source>
</evidence>
<dbReference type="Gene3D" id="3.30.2320.30">
    <property type="entry name" value="ATP synthase, E subunit, C-terminal"/>
    <property type="match status" value="1"/>
</dbReference>
<dbReference type="FunFam" id="3.30.2320.30:FF:000001">
    <property type="entry name" value="V-type proton atpase subunit e 1"/>
    <property type="match status" value="1"/>
</dbReference>
<name>A0ABD1D422_CULPP</name>
<evidence type="ECO:0000313" key="9">
    <source>
        <dbReference type="EMBL" id="KAL1394376.1"/>
    </source>
</evidence>
<evidence type="ECO:0000256" key="4">
    <source>
        <dbReference type="ARBA" id="ARBA00071102"/>
    </source>
</evidence>
<dbReference type="InterPro" id="IPR002842">
    <property type="entry name" value="ATPase_V1_Esu"/>
</dbReference>
<evidence type="ECO:0000256" key="5">
    <source>
        <dbReference type="ARBA" id="ARBA00071127"/>
    </source>
</evidence>
<evidence type="ECO:0000256" key="6">
    <source>
        <dbReference type="ARBA" id="ARBA00077020"/>
    </source>
</evidence>
<evidence type="ECO:0000256" key="2">
    <source>
        <dbReference type="ARBA" id="ARBA00022448"/>
    </source>
</evidence>
<dbReference type="EMBL" id="JBEHCU010007626">
    <property type="protein sequence ID" value="KAL1394376.1"/>
    <property type="molecule type" value="Genomic_DNA"/>
</dbReference>
<dbReference type="InterPro" id="IPR038495">
    <property type="entry name" value="ATPase_E_C"/>
</dbReference>
<keyword evidence="3" id="KW-0406">Ion transport</keyword>
<evidence type="ECO:0000256" key="3">
    <source>
        <dbReference type="ARBA" id="ARBA00023065"/>
    </source>
</evidence>
<proteinExistence type="inferred from homology"/>
<gene>
    <name evidence="9" type="ORF">pipiens_012002</name>
</gene>
<sequence length="207" mass="23507">MALSDADVQKQIKHMMAFIEQEANEKAEEIDAKAEEEFNIEKGRLVQQQRLKIMEYYEKKEKQVLKVREDHVASVLEECRRRLGEVTRDPARYSEVLLALITQGLLQLIEANVVVRGRQADAQLIQNVLPAAVENYKKASGKDVVVTLDTDHYLPEGCTGGVDMITQSGRIKISNTLESRLELIAMQLIPAIRNALFGRNINRKFTD</sequence>
<protein>
    <recommendedName>
        <fullName evidence="5">V-type proton ATPase subunit E</fullName>
    </recommendedName>
    <alternativeName>
        <fullName evidence="6">V-ATPase 26 kDa subunit</fullName>
    </alternativeName>
    <alternativeName>
        <fullName evidence="4">V-type proton ATPase subunit e</fullName>
    </alternativeName>
    <alternativeName>
        <fullName evidence="7 8">Vacuolar proton pump subunit E</fullName>
    </alternativeName>
</protein>
<keyword evidence="10" id="KW-1185">Reference proteome</keyword>
<evidence type="ECO:0000313" key="10">
    <source>
        <dbReference type="Proteomes" id="UP001562425"/>
    </source>
</evidence>
<organism evidence="9 10">
    <name type="scientific">Culex pipiens pipiens</name>
    <name type="common">Northern house mosquito</name>
    <dbReference type="NCBI Taxonomy" id="38569"/>
    <lineage>
        <taxon>Eukaryota</taxon>
        <taxon>Metazoa</taxon>
        <taxon>Ecdysozoa</taxon>
        <taxon>Arthropoda</taxon>
        <taxon>Hexapoda</taxon>
        <taxon>Insecta</taxon>
        <taxon>Pterygota</taxon>
        <taxon>Neoptera</taxon>
        <taxon>Endopterygota</taxon>
        <taxon>Diptera</taxon>
        <taxon>Nematocera</taxon>
        <taxon>Culicoidea</taxon>
        <taxon>Culicidae</taxon>
        <taxon>Culicinae</taxon>
        <taxon>Culicini</taxon>
        <taxon>Culex</taxon>
        <taxon>Culex</taxon>
    </lineage>
</organism>
<keyword evidence="2" id="KW-0813">Transport</keyword>
<evidence type="ECO:0000256" key="8">
    <source>
        <dbReference type="ARBA" id="ARBA00082230"/>
    </source>
</evidence>
<dbReference type="Pfam" id="PF01991">
    <property type="entry name" value="vATP-synt_E"/>
    <property type="match status" value="1"/>
</dbReference>
<evidence type="ECO:0000256" key="7">
    <source>
        <dbReference type="ARBA" id="ARBA00082222"/>
    </source>
</evidence>
<dbReference type="AlphaFoldDB" id="A0ABD1D422"/>
<comment type="similarity">
    <text evidence="1">Belongs to the V-ATPase E subunit family.</text>
</comment>
<dbReference type="HAMAP" id="MF_00311">
    <property type="entry name" value="ATP_synth_E_arch"/>
    <property type="match status" value="1"/>
</dbReference>
<comment type="caution">
    <text evidence="9">The sequence shown here is derived from an EMBL/GenBank/DDBJ whole genome shotgun (WGS) entry which is preliminary data.</text>
</comment>